<dbReference type="GO" id="GO:0016787">
    <property type="term" value="F:hydrolase activity"/>
    <property type="evidence" value="ECO:0007669"/>
    <property type="project" value="UniProtKB-KW"/>
</dbReference>
<keyword evidence="2" id="KW-0378">Hydrolase</keyword>
<evidence type="ECO:0000259" key="5">
    <source>
        <dbReference type="Pfam" id="PF08386"/>
    </source>
</evidence>
<evidence type="ECO:0000313" key="6">
    <source>
        <dbReference type="EMBL" id="PWN21635.1"/>
    </source>
</evidence>
<dbReference type="Gene3D" id="3.40.50.1820">
    <property type="entry name" value="alpha/beta hydrolase"/>
    <property type="match status" value="1"/>
</dbReference>
<evidence type="ECO:0000256" key="1">
    <source>
        <dbReference type="ARBA" id="ARBA00010088"/>
    </source>
</evidence>
<dbReference type="InterPro" id="IPR013595">
    <property type="entry name" value="Pept_S33_TAP-like_C"/>
</dbReference>
<feature type="domain" description="Peptidase S33 tripeptidyl aminopeptidase-like C-terminal" evidence="5">
    <location>
        <begin position="532"/>
        <end position="624"/>
    </location>
</feature>
<feature type="domain" description="AB hydrolase-1" evidence="4">
    <location>
        <begin position="174"/>
        <end position="341"/>
    </location>
</feature>
<dbReference type="EMBL" id="KZ819325">
    <property type="protein sequence ID" value="PWN21635.1"/>
    <property type="molecule type" value="Genomic_DNA"/>
</dbReference>
<evidence type="ECO:0000256" key="3">
    <source>
        <dbReference type="SAM" id="MobiDB-lite"/>
    </source>
</evidence>
<dbReference type="PANTHER" id="PTHR43248:SF25">
    <property type="entry name" value="AB HYDROLASE-1 DOMAIN-CONTAINING PROTEIN-RELATED"/>
    <property type="match status" value="1"/>
</dbReference>
<dbReference type="SUPFAM" id="SSF53474">
    <property type="entry name" value="alpha/beta-Hydrolases"/>
    <property type="match status" value="1"/>
</dbReference>
<sequence length="699" mass="76197">MSPLRLLRKDPPNTTPPPLSLLTMSSKEVEAQPLYPKAVSAPRSANRAIWTRPLLALIGICLWFGLRGSFNDTLHQATSLLQPIQGLTSGSVLLANKTLPADEDVDWAKVPLGKLTAIKCWDDEFVDAPGTHCYRMQAPLNHLNKSDTRRASLAVVKYEAGGGKTPRSKVLGSVFFNPGGPGGSGVDWLRSFSNRAGGPLVSGAQWLDVLLESKYDILAHDPRGVKTTWPRADCWQDETLKLVDDSLHLGVDLYQASSASLPRDVAHNRLLANLCKDRIGDELQYVGTAATVRDLRMLYKAVGDKALNFIGVSYGTALGSYYAAMFPKEVGRFWLDAVVDAEYQQGLWFDNLIDFEAVLSHFWSTCAQAGPELCALSEALTTESDRATKDKGASVISKKFYEAMESIRVQPVVVMDVDFPQLLTYLFLKGEIFSTMYAPSTWPRLAQQLAPGIKDGNWTAFVAANGLGVQVAEAVDPPRRKRRPSSNYTSPMAQTVIMGSDALANEQHWEAKEYRTRLHDLQKISPFGAEIWTGNGAKAATWPIDASEQFDGFFNTTPATPILFGSNDFDPVTPLASARKMAASFKGSALLRVSGGLGHSTISLPSKCASKTVADYFVRGALPLDLDERGEKVCLLDRPPFIPADETKARTAALHAAIAGETVEGEDSVGLLSEEAHVGMGTHHADWISSHGRHDRARL</sequence>
<dbReference type="PANTHER" id="PTHR43248">
    <property type="entry name" value="2-SUCCINYL-6-HYDROXY-2,4-CYCLOHEXADIENE-1-CARBOXYLATE SYNTHASE"/>
    <property type="match status" value="1"/>
</dbReference>
<reference evidence="6 7" key="1">
    <citation type="journal article" date="2018" name="Mol. Biol. Evol.">
        <title>Broad Genomic Sampling Reveals a Smut Pathogenic Ancestry of the Fungal Clade Ustilaginomycotina.</title>
        <authorList>
            <person name="Kijpornyongpan T."/>
            <person name="Mondo S.J."/>
            <person name="Barry K."/>
            <person name="Sandor L."/>
            <person name="Lee J."/>
            <person name="Lipzen A."/>
            <person name="Pangilinan J."/>
            <person name="LaButti K."/>
            <person name="Hainaut M."/>
            <person name="Henrissat B."/>
            <person name="Grigoriev I.V."/>
            <person name="Spatafora J.W."/>
            <person name="Aime M.C."/>
        </authorList>
    </citation>
    <scope>NUCLEOTIDE SEQUENCE [LARGE SCALE GENOMIC DNA]</scope>
    <source>
        <strain evidence="6 7">MCA 4718</strain>
    </source>
</reference>
<protein>
    <recommendedName>
        <fullName evidence="8">Alpha/beta-hydrolase</fullName>
    </recommendedName>
</protein>
<comment type="similarity">
    <text evidence="1">Belongs to the peptidase S33 family.</text>
</comment>
<evidence type="ECO:0000259" key="4">
    <source>
        <dbReference type="Pfam" id="PF00561"/>
    </source>
</evidence>
<accession>A0A316UEU0</accession>
<dbReference type="InterPro" id="IPR029058">
    <property type="entry name" value="AB_hydrolase_fold"/>
</dbReference>
<evidence type="ECO:0008006" key="8">
    <source>
        <dbReference type="Google" id="ProtNLM"/>
    </source>
</evidence>
<dbReference type="STRING" id="1684307.A0A316UEU0"/>
<dbReference type="InterPro" id="IPR051601">
    <property type="entry name" value="Serine_prot/Carboxylest_S33"/>
</dbReference>
<dbReference type="GeneID" id="37016633"/>
<feature type="region of interest" description="Disordered" evidence="3">
    <location>
        <begin position="1"/>
        <end position="20"/>
    </location>
</feature>
<organism evidence="6 7">
    <name type="scientific">Pseudomicrostroma glucosiphilum</name>
    <dbReference type="NCBI Taxonomy" id="1684307"/>
    <lineage>
        <taxon>Eukaryota</taxon>
        <taxon>Fungi</taxon>
        <taxon>Dikarya</taxon>
        <taxon>Basidiomycota</taxon>
        <taxon>Ustilaginomycotina</taxon>
        <taxon>Exobasidiomycetes</taxon>
        <taxon>Microstromatales</taxon>
        <taxon>Microstromatales incertae sedis</taxon>
        <taxon>Pseudomicrostroma</taxon>
    </lineage>
</organism>
<name>A0A316UEU0_9BASI</name>
<gene>
    <name evidence="6" type="ORF">BCV69DRAFT_312128</name>
</gene>
<evidence type="ECO:0000313" key="7">
    <source>
        <dbReference type="Proteomes" id="UP000245942"/>
    </source>
</evidence>
<dbReference type="Pfam" id="PF08386">
    <property type="entry name" value="Abhydrolase_4"/>
    <property type="match status" value="1"/>
</dbReference>
<dbReference type="Proteomes" id="UP000245942">
    <property type="component" value="Unassembled WGS sequence"/>
</dbReference>
<dbReference type="OrthoDB" id="425534at2759"/>
<dbReference type="AlphaFoldDB" id="A0A316UEU0"/>
<keyword evidence="7" id="KW-1185">Reference proteome</keyword>
<dbReference type="InterPro" id="IPR000073">
    <property type="entry name" value="AB_hydrolase_1"/>
</dbReference>
<evidence type="ECO:0000256" key="2">
    <source>
        <dbReference type="ARBA" id="ARBA00022801"/>
    </source>
</evidence>
<proteinExistence type="inferred from homology"/>
<dbReference type="Pfam" id="PF00561">
    <property type="entry name" value="Abhydrolase_1"/>
    <property type="match status" value="1"/>
</dbReference>
<dbReference type="RefSeq" id="XP_025348795.1">
    <property type="nucleotide sequence ID" value="XM_025494899.1"/>
</dbReference>